<dbReference type="AlphaFoldDB" id="A0A101FWF0"/>
<dbReference type="EMBL" id="LGFU01000204">
    <property type="protein sequence ID" value="KUK45645.1"/>
    <property type="molecule type" value="Genomic_DNA"/>
</dbReference>
<name>A0A101FWF0_9CHLR</name>
<reference evidence="7 8" key="1">
    <citation type="journal article" date="2015" name="MBio">
        <title>Genome-Resolved Metagenomic Analysis Reveals Roles for Candidate Phyla and Other Microbial Community Members in Biogeochemical Transformations in Oil Reservoirs.</title>
        <authorList>
            <person name="Hu P."/>
            <person name="Tom L."/>
            <person name="Singh A."/>
            <person name="Thomas B.C."/>
            <person name="Baker B.J."/>
            <person name="Piceno Y.M."/>
            <person name="Andersen G.L."/>
            <person name="Banfield J.F."/>
        </authorList>
    </citation>
    <scope>NUCLEOTIDE SEQUENCE [LARGE SCALE GENOMIC DNA]</scope>
    <source>
        <strain evidence="7">46_16</strain>
    </source>
</reference>
<keyword evidence="5 7" id="KW-0449">Lipoprotein</keyword>
<evidence type="ECO:0000256" key="3">
    <source>
        <dbReference type="ARBA" id="ARBA00022729"/>
    </source>
</evidence>
<dbReference type="InterPro" id="IPR003760">
    <property type="entry name" value="PnrA-like"/>
</dbReference>
<proteinExistence type="predicted"/>
<keyword evidence="3" id="KW-0732">Signal</keyword>
<protein>
    <submittedName>
        <fullName evidence="7">Basic membrane lipoprotein</fullName>
    </submittedName>
</protein>
<gene>
    <name evidence="7" type="ORF">XD73_1480</name>
</gene>
<evidence type="ECO:0000256" key="2">
    <source>
        <dbReference type="ARBA" id="ARBA00022475"/>
    </source>
</evidence>
<dbReference type="PANTHER" id="PTHR34296:SF2">
    <property type="entry name" value="ABC TRANSPORTER GUANOSINE-BINDING PROTEIN NUPN"/>
    <property type="match status" value="1"/>
</dbReference>
<evidence type="ECO:0000259" key="6">
    <source>
        <dbReference type="Pfam" id="PF02608"/>
    </source>
</evidence>
<comment type="subcellular location">
    <subcellularLocation>
        <location evidence="1">Cell membrane</location>
    </subcellularLocation>
</comment>
<evidence type="ECO:0000313" key="8">
    <source>
        <dbReference type="Proteomes" id="UP000064249"/>
    </source>
</evidence>
<evidence type="ECO:0000256" key="4">
    <source>
        <dbReference type="ARBA" id="ARBA00023136"/>
    </source>
</evidence>
<comment type="caution">
    <text evidence="7">The sequence shown here is derived from an EMBL/GenBank/DDBJ whole genome shotgun (WGS) entry which is preliminary data.</text>
</comment>
<dbReference type="Pfam" id="PF02608">
    <property type="entry name" value="Bmp"/>
    <property type="match status" value="1"/>
</dbReference>
<accession>A0A101FWF0</accession>
<dbReference type="GO" id="GO:0005886">
    <property type="term" value="C:plasma membrane"/>
    <property type="evidence" value="ECO:0007669"/>
    <property type="project" value="UniProtKB-SubCell"/>
</dbReference>
<evidence type="ECO:0000256" key="1">
    <source>
        <dbReference type="ARBA" id="ARBA00004236"/>
    </source>
</evidence>
<dbReference type="PANTHER" id="PTHR34296">
    <property type="entry name" value="TRANSCRIPTIONAL ACTIVATOR PROTEIN MED"/>
    <property type="match status" value="1"/>
</dbReference>
<dbReference type="Proteomes" id="UP000064249">
    <property type="component" value="Unassembled WGS sequence"/>
</dbReference>
<dbReference type="Gene3D" id="3.40.50.2300">
    <property type="match status" value="2"/>
</dbReference>
<evidence type="ECO:0000256" key="5">
    <source>
        <dbReference type="ARBA" id="ARBA00023288"/>
    </source>
</evidence>
<keyword evidence="2" id="KW-1003">Cell membrane</keyword>
<dbReference type="InterPro" id="IPR050957">
    <property type="entry name" value="BMP_lipoprotein"/>
</dbReference>
<feature type="domain" description="ABC transporter substrate-binding protein PnrA-like" evidence="6">
    <location>
        <begin position="25"/>
        <end position="159"/>
    </location>
</feature>
<sequence length="161" mass="17126">EVKGTNVEVLGWDLDNPDAGLFSMDFDDQQKGRELAVSLMDEGADIIMPVAGPVGLGAAAAIQERGNAYVIGVDSDWFLTSPEYADITLTSVMKLMDATTFQVIENVVNDTFEPGVIVGTLENEGVALAPFHDNANLVSAELQAELDQLQADIIAGTIVLD</sequence>
<keyword evidence="4" id="KW-0472">Membrane</keyword>
<organism evidence="7 8">
    <name type="scientific">Anaerolinea thermophila</name>
    <dbReference type="NCBI Taxonomy" id="167964"/>
    <lineage>
        <taxon>Bacteria</taxon>
        <taxon>Bacillati</taxon>
        <taxon>Chloroflexota</taxon>
        <taxon>Anaerolineae</taxon>
        <taxon>Anaerolineales</taxon>
        <taxon>Anaerolineaceae</taxon>
        <taxon>Anaerolinea</taxon>
    </lineage>
</organism>
<feature type="non-terminal residue" evidence="7">
    <location>
        <position position="1"/>
    </location>
</feature>
<evidence type="ECO:0000313" key="7">
    <source>
        <dbReference type="EMBL" id="KUK45645.1"/>
    </source>
</evidence>